<evidence type="ECO:0000313" key="2">
    <source>
        <dbReference type="Proteomes" id="UP000447434"/>
    </source>
</evidence>
<dbReference type="Proteomes" id="UP000447434">
    <property type="component" value="Chromosome 2"/>
</dbReference>
<dbReference type="EMBL" id="WOCE01000002">
    <property type="protein sequence ID" value="KAE9619760.1"/>
    <property type="molecule type" value="Genomic_DNA"/>
</dbReference>
<gene>
    <name evidence="1" type="ORF">Lalb_Chr02g0156691</name>
</gene>
<keyword evidence="2" id="KW-1185">Reference proteome</keyword>
<sequence>MVISDRVLIVMKMWTSEPTSHVIIVVSSSFMTTNDFHKSIIIFGDRYIP</sequence>
<accession>A0A6A4R0W2</accession>
<proteinExistence type="predicted"/>
<dbReference type="AlphaFoldDB" id="A0A6A4R0W2"/>
<evidence type="ECO:0000313" key="1">
    <source>
        <dbReference type="EMBL" id="KAE9619760.1"/>
    </source>
</evidence>
<protein>
    <submittedName>
        <fullName evidence="1">Uncharacterized protein</fullName>
    </submittedName>
</protein>
<name>A0A6A4R0W2_LUPAL</name>
<reference evidence="2" key="1">
    <citation type="journal article" date="2020" name="Nat. Commun.">
        <title>Genome sequence of the cluster root forming white lupin.</title>
        <authorList>
            <person name="Hufnagel B."/>
            <person name="Marques A."/>
            <person name="Soriano A."/>
            <person name="Marques L."/>
            <person name="Divol F."/>
            <person name="Doumas P."/>
            <person name="Sallet E."/>
            <person name="Mancinotti D."/>
            <person name="Carrere S."/>
            <person name="Marande W."/>
            <person name="Arribat S."/>
            <person name="Keller J."/>
            <person name="Huneau C."/>
            <person name="Blein T."/>
            <person name="Aime D."/>
            <person name="Laguerre M."/>
            <person name="Taylor J."/>
            <person name="Schubert V."/>
            <person name="Nelson M."/>
            <person name="Geu-Flores F."/>
            <person name="Crespi M."/>
            <person name="Gallardo-Guerrero K."/>
            <person name="Delaux P.-M."/>
            <person name="Salse J."/>
            <person name="Berges H."/>
            <person name="Guyot R."/>
            <person name="Gouzy J."/>
            <person name="Peret B."/>
        </authorList>
    </citation>
    <scope>NUCLEOTIDE SEQUENCE [LARGE SCALE GENOMIC DNA]</scope>
    <source>
        <strain evidence="2">cv. Amiga</strain>
    </source>
</reference>
<comment type="caution">
    <text evidence="1">The sequence shown here is derived from an EMBL/GenBank/DDBJ whole genome shotgun (WGS) entry which is preliminary data.</text>
</comment>
<organism evidence="1 2">
    <name type="scientific">Lupinus albus</name>
    <name type="common">White lupine</name>
    <name type="synonym">Lupinus termis</name>
    <dbReference type="NCBI Taxonomy" id="3870"/>
    <lineage>
        <taxon>Eukaryota</taxon>
        <taxon>Viridiplantae</taxon>
        <taxon>Streptophyta</taxon>
        <taxon>Embryophyta</taxon>
        <taxon>Tracheophyta</taxon>
        <taxon>Spermatophyta</taxon>
        <taxon>Magnoliopsida</taxon>
        <taxon>eudicotyledons</taxon>
        <taxon>Gunneridae</taxon>
        <taxon>Pentapetalae</taxon>
        <taxon>rosids</taxon>
        <taxon>fabids</taxon>
        <taxon>Fabales</taxon>
        <taxon>Fabaceae</taxon>
        <taxon>Papilionoideae</taxon>
        <taxon>50 kb inversion clade</taxon>
        <taxon>genistoids sensu lato</taxon>
        <taxon>core genistoids</taxon>
        <taxon>Genisteae</taxon>
        <taxon>Lupinus</taxon>
    </lineage>
</organism>